<dbReference type="SUPFAM" id="SSF54197">
    <property type="entry name" value="HIT-like"/>
    <property type="match status" value="1"/>
</dbReference>
<dbReference type="PANTHER" id="PTHR46648">
    <property type="entry name" value="HIT FAMILY PROTEIN 1"/>
    <property type="match status" value="1"/>
</dbReference>
<dbReference type="PANTHER" id="PTHR46648:SF1">
    <property type="entry name" value="ADENOSINE 5'-MONOPHOSPHORAMIDASE HNT1"/>
    <property type="match status" value="1"/>
</dbReference>
<comment type="caution">
    <text evidence="3">The sequence shown here is derived from an EMBL/GenBank/DDBJ whole genome shotgun (WGS) entry which is preliminary data.</text>
</comment>
<accession>A0ABT2R2I4</accession>
<organism evidence="3 4">
    <name type="scientific">Alloalcanivorax balearicus MACL04</name>
    <dbReference type="NCBI Taxonomy" id="1177182"/>
    <lineage>
        <taxon>Bacteria</taxon>
        <taxon>Pseudomonadati</taxon>
        <taxon>Pseudomonadota</taxon>
        <taxon>Gammaproteobacteria</taxon>
        <taxon>Oceanospirillales</taxon>
        <taxon>Alcanivoracaceae</taxon>
        <taxon>Alloalcanivorax</taxon>
    </lineage>
</organism>
<name>A0ABT2R2I4_9GAMM</name>
<gene>
    <name evidence="3" type="ORF">MA04_03274</name>
</gene>
<dbReference type="InterPro" id="IPR011146">
    <property type="entry name" value="HIT-like"/>
</dbReference>
<dbReference type="Gene3D" id="3.30.428.10">
    <property type="entry name" value="HIT-like"/>
    <property type="match status" value="1"/>
</dbReference>
<dbReference type="RefSeq" id="WP_022996422.1">
    <property type="nucleotide sequence ID" value="NZ_ARXS01000022.1"/>
</dbReference>
<evidence type="ECO:0000256" key="1">
    <source>
        <dbReference type="PROSITE-ProRule" id="PRU00464"/>
    </source>
</evidence>
<dbReference type="Proteomes" id="UP001064106">
    <property type="component" value="Unassembled WGS sequence"/>
</dbReference>
<feature type="domain" description="HIT" evidence="2">
    <location>
        <begin position="7"/>
        <end position="115"/>
    </location>
</feature>
<dbReference type="EMBL" id="ARXS01000022">
    <property type="protein sequence ID" value="MCU5783974.1"/>
    <property type="molecule type" value="Genomic_DNA"/>
</dbReference>
<evidence type="ECO:0000313" key="3">
    <source>
        <dbReference type="EMBL" id="MCU5783974.1"/>
    </source>
</evidence>
<sequence>MTTTDCIFCRILNGDAPASVVYRDERAVVLLDLFPVREAHCLVIPVAHHALLEELEPDLAAHLFELARRTIRAQKRAGLDVKAHNVVVNDGREANQHVPHVHLHVIPRRGGDTLATALTWGTRMMNVFGLSKRRHRLDRLAGLLAEHFPGTESSRY</sequence>
<proteinExistence type="predicted"/>
<feature type="short sequence motif" description="Histidine triad motif" evidence="1">
    <location>
        <begin position="100"/>
        <end position="104"/>
    </location>
</feature>
<dbReference type="PROSITE" id="PS51084">
    <property type="entry name" value="HIT_2"/>
    <property type="match status" value="1"/>
</dbReference>
<dbReference type="InterPro" id="IPR019808">
    <property type="entry name" value="Histidine_triad_CS"/>
</dbReference>
<dbReference type="PROSITE" id="PS00892">
    <property type="entry name" value="HIT_1"/>
    <property type="match status" value="1"/>
</dbReference>
<protein>
    <submittedName>
        <fullName evidence="3">HIT family protein</fullName>
    </submittedName>
</protein>
<evidence type="ECO:0000259" key="2">
    <source>
        <dbReference type="PROSITE" id="PS51084"/>
    </source>
</evidence>
<dbReference type="InterPro" id="IPR036265">
    <property type="entry name" value="HIT-like_sf"/>
</dbReference>
<dbReference type="InterPro" id="IPR001310">
    <property type="entry name" value="Histidine_triad_HIT"/>
</dbReference>
<dbReference type="Pfam" id="PF01230">
    <property type="entry name" value="HIT"/>
    <property type="match status" value="1"/>
</dbReference>
<reference evidence="3" key="1">
    <citation type="submission" date="2012-09" db="EMBL/GenBank/DDBJ databases">
        <title>Genome Sequence of alkane-degrading Bacterium Alcanivorax balearicus MACL04.</title>
        <authorList>
            <person name="Lai Q."/>
            <person name="Shao Z."/>
        </authorList>
    </citation>
    <scope>NUCLEOTIDE SEQUENCE</scope>
    <source>
        <strain evidence="3">MACL04</strain>
    </source>
</reference>
<dbReference type="PRINTS" id="PR00332">
    <property type="entry name" value="HISTRIAD"/>
</dbReference>
<keyword evidence="4" id="KW-1185">Reference proteome</keyword>
<evidence type="ECO:0000313" key="4">
    <source>
        <dbReference type="Proteomes" id="UP001064106"/>
    </source>
</evidence>
<dbReference type="GeneID" id="94687402"/>